<reference evidence="1" key="1">
    <citation type="journal article" date="2021" name="Polymers (Basel)">
        <title>Highly Stretchable Bacterial Cellulose Produced by Komagataeibacter hansenii SI1.</title>
        <authorList>
            <person name="Cielecka I."/>
            <person name="Ryngajllo M."/>
            <person name="Maniukiewicz W."/>
            <person name="Bielecki S."/>
        </authorList>
    </citation>
    <scope>NUCLEOTIDE SEQUENCE</scope>
    <source>
        <strain evidence="1">SI1</strain>
    </source>
</reference>
<evidence type="ECO:0000313" key="2">
    <source>
        <dbReference type="Proteomes" id="UP001202887"/>
    </source>
</evidence>
<dbReference type="AlphaFoldDB" id="A0AAW5EWM9"/>
<gene>
    <name evidence="1" type="ORF">K1W68_13350</name>
</gene>
<accession>A0AAW5EWM9</accession>
<dbReference type="RefSeq" id="WP_003621735.1">
    <property type="nucleotide sequence ID" value="NZ_BJNN01000149.1"/>
</dbReference>
<dbReference type="EMBL" id="JAIBCX010000044">
    <property type="protein sequence ID" value="MCJ8354964.1"/>
    <property type="molecule type" value="Genomic_DNA"/>
</dbReference>
<comment type="caution">
    <text evidence="1">The sequence shown here is derived from an EMBL/GenBank/DDBJ whole genome shotgun (WGS) entry which is preliminary data.</text>
</comment>
<sequence length="171" mass="18542">MTMHDMTDPHATPIPAVPDGCAWRPAAGDVAGLLAAMRAGMTILPRDLTPARLHALRTQMAHADNAARPAPPVVIAAWLKKLAPLVSNPPPTAQVVGQTAAIAEVCADIPFGAWTPATRMAWCRQPPRNGYPVGARWPAPGELHALLYPTAQRIRTEQHNLRRLLTLRERE</sequence>
<protein>
    <submittedName>
        <fullName evidence="1">Uncharacterized protein</fullName>
    </submittedName>
</protein>
<name>A0AAW5EWM9_NOVHA</name>
<evidence type="ECO:0000313" key="1">
    <source>
        <dbReference type="EMBL" id="MCJ8354964.1"/>
    </source>
</evidence>
<reference evidence="1" key="2">
    <citation type="submission" date="2022-03" db="EMBL/GenBank/DDBJ databases">
        <authorList>
            <person name="Ryngajllo M."/>
            <person name="Jacek P."/>
            <person name="Kubiak K."/>
        </authorList>
    </citation>
    <scope>NUCLEOTIDE SEQUENCE</scope>
    <source>
        <strain evidence="1">SI1</strain>
    </source>
</reference>
<dbReference type="Proteomes" id="UP001202887">
    <property type="component" value="Unassembled WGS sequence"/>
</dbReference>
<proteinExistence type="predicted"/>
<organism evidence="1 2">
    <name type="scientific">Novacetimonas hansenii</name>
    <name type="common">Komagataeibacter hansenii</name>
    <dbReference type="NCBI Taxonomy" id="436"/>
    <lineage>
        <taxon>Bacteria</taxon>
        <taxon>Pseudomonadati</taxon>
        <taxon>Pseudomonadota</taxon>
        <taxon>Alphaproteobacteria</taxon>
        <taxon>Acetobacterales</taxon>
        <taxon>Acetobacteraceae</taxon>
        <taxon>Novacetimonas</taxon>
    </lineage>
</organism>